<protein>
    <submittedName>
        <fullName evidence="1">Uncharacterized protein</fullName>
    </submittedName>
</protein>
<dbReference type="EMBL" id="HBFK01030274">
    <property type="protein sequence ID" value="CAD8751914.1"/>
    <property type="molecule type" value="Transcribed_RNA"/>
</dbReference>
<evidence type="ECO:0000313" key="1">
    <source>
        <dbReference type="EMBL" id="CAD8751914.1"/>
    </source>
</evidence>
<organism evidence="1">
    <name type="scientific">Hemiselmis andersenii</name>
    <name type="common">Cryptophyte alga</name>
    <dbReference type="NCBI Taxonomy" id="464988"/>
    <lineage>
        <taxon>Eukaryota</taxon>
        <taxon>Cryptophyceae</taxon>
        <taxon>Cryptomonadales</taxon>
        <taxon>Hemiselmidaceae</taxon>
        <taxon>Hemiselmis</taxon>
    </lineage>
</organism>
<gene>
    <name evidence="1" type="ORF">HAND1043_LOCUS18420</name>
</gene>
<sequence>MLCSLLMVAARQTMLSPEPGGFGYDTCHAWGEPGARWMGCDEFFPAPMKYKDLRDTVPKGCDHTHVQFVTDGEDGYYPWGPTDKFGEGMG</sequence>
<accession>A0A6T8NI36</accession>
<dbReference type="AlphaFoldDB" id="A0A6T8NI36"/>
<name>A0A6T8NI36_HEMAN</name>
<proteinExistence type="predicted"/>
<reference evidence="1" key="1">
    <citation type="submission" date="2021-01" db="EMBL/GenBank/DDBJ databases">
        <authorList>
            <person name="Corre E."/>
            <person name="Pelletier E."/>
            <person name="Niang G."/>
            <person name="Scheremetjew M."/>
            <person name="Finn R."/>
            <person name="Kale V."/>
            <person name="Holt S."/>
            <person name="Cochrane G."/>
            <person name="Meng A."/>
            <person name="Brown T."/>
            <person name="Cohen L."/>
        </authorList>
    </citation>
    <scope>NUCLEOTIDE SEQUENCE</scope>
    <source>
        <strain evidence="1">CCMP441</strain>
    </source>
</reference>